<dbReference type="Proteomes" id="UP000568839">
    <property type="component" value="Unassembled WGS sequence"/>
</dbReference>
<evidence type="ECO:0000259" key="1">
    <source>
        <dbReference type="Pfam" id="PF02486"/>
    </source>
</evidence>
<organism evidence="3 4">
    <name type="scientific">Geomicrobium halophilum</name>
    <dbReference type="NCBI Taxonomy" id="549000"/>
    <lineage>
        <taxon>Bacteria</taxon>
        <taxon>Bacillati</taxon>
        <taxon>Bacillota</taxon>
        <taxon>Bacilli</taxon>
        <taxon>Bacillales</taxon>
        <taxon>Geomicrobium</taxon>
    </lineage>
</organism>
<feature type="domain" description="Rolling Circle replication initiation protein N-terminal" evidence="2">
    <location>
        <begin position="31"/>
        <end position="120"/>
    </location>
</feature>
<gene>
    <name evidence="3" type="ORF">HNR44_001737</name>
</gene>
<accession>A0A841PLY6</accession>
<dbReference type="RefSeq" id="WP_246407208.1">
    <property type="nucleotide sequence ID" value="NZ_JACHHJ010000002.1"/>
</dbReference>
<name>A0A841PLY6_9BACL</name>
<evidence type="ECO:0000259" key="2">
    <source>
        <dbReference type="Pfam" id="PF18106"/>
    </source>
</evidence>
<comment type="caution">
    <text evidence="3">The sequence shown here is derived from an EMBL/GenBank/DDBJ whole genome shotgun (WGS) entry which is preliminary data.</text>
</comment>
<dbReference type="InterPro" id="IPR040819">
    <property type="entry name" value="Rol_Rep_N"/>
</dbReference>
<dbReference type="InterPro" id="IPR003491">
    <property type="entry name" value="REP-like_C"/>
</dbReference>
<dbReference type="Pfam" id="PF02486">
    <property type="entry name" value="Rep_trans"/>
    <property type="match status" value="1"/>
</dbReference>
<dbReference type="AlphaFoldDB" id="A0A841PLY6"/>
<evidence type="ECO:0000313" key="4">
    <source>
        <dbReference type="Proteomes" id="UP000568839"/>
    </source>
</evidence>
<feature type="domain" description="Replication initiation protein-like C-terminal" evidence="1">
    <location>
        <begin position="128"/>
        <end position="327"/>
    </location>
</feature>
<proteinExistence type="predicted"/>
<keyword evidence="4" id="KW-1185">Reference proteome</keyword>
<sequence length="352" mass="41552">MMTSYEPPLANRGVVIDNKKNTDAVETDLTAMIDYIRVSFKTHDVDKILENVVHLKKDYMQEKDSGFYGYVGTFQIDHIKVFYSRPDDDRGILVEMAGQGCRQFETFLKTRKKTWQDFFQDCMNHNGSFTRLDLALDDTKTYFSVPFLLEKVKRGEVITRFRKTDYNGSFNIEKETEGGTTLYFGSKKSDAYLCFYEKNHEQAQKYDRDVEDIGEWNRYELRLKDDRAQVAAEKLIEHQDLRYVSLSIVHNYLRFVDKDKNKKESWKTSEFWKTFLGDVGKLQLYQKPQEDFYEKTLNWLIRSCSPSIKMVHEYDMASGEQQLSDMIIDAELADRHQKMLDVYLAKKEDMVC</sequence>
<reference evidence="3 4" key="1">
    <citation type="submission" date="2020-08" db="EMBL/GenBank/DDBJ databases">
        <title>Genomic Encyclopedia of Type Strains, Phase IV (KMG-IV): sequencing the most valuable type-strain genomes for metagenomic binning, comparative biology and taxonomic classification.</title>
        <authorList>
            <person name="Goeker M."/>
        </authorList>
    </citation>
    <scope>NUCLEOTIDE SEQUENCE [LARGE SCALE GENOMIC DNA]</scope>
    <source>
        <strain evidence="3 4">DSM 21769</strain>
    </source>
</reference>
<dbReference type="EMBL" id="JACHHJ010000002">
    <property type="protein sequence ID" value="MBB6449759.1"/>
    <property type="molecule type" value="Genomic_DNA"/>
</dbReference>
<dbReference type="Pfam" id="PF18106">
    <property type="entry name" value="Rol_Rep_N"/>
    <property type="match status" value="1"/>
</dbReference>
<protein>
    <submittedName>
        <fullName evidence="3">Phage replication initiation protein</fullName>
    </submittedName>
</protein>
<evidence type="ECO:0000313" key="3">
    <source>
        <dbReference type="EMBL" id="MBB6449759.1"/>
    </source>
</evidence>